<sequence length="51" mass="6301">MYNQINPFLFCNFFLEQIFQKPLQKKLHMDYEPGIIDTFFIKKETKEQEVQ</sequence>
<reference evidence="1 2" key="1">
    <citation type="submission" date="2007-04" db="EMBL/GenBank/DDBJ databases">
        <authorList>
            <person name="Fulton L."/>
            <person name="Clifton S."/>
            <person name="Fulton B."/>
            <person name="Xu J."/>
            <person name="Minx P."/>
            <person name="Pepin K.H."/>
            <person name="Johnson M."/>
            <person name="Thiruvilangam P."/>
            <person name="Bhonagiri V."/>
            <person name="Nash W.E."/>
            <person name="Mardis E.R."/>
            <person name="Wilson R.K."/>
        </authorList>
    </citation>
    <scope>NUCLEOTIDE SEQUENCE [LARGE SCALE GENOMIC DNA]</scope>
    <source>
        <strain evidence="1 2">ATCC 29149</strain>
    </source>
</reference>
<organism evidence="1 2">
    <name type="scientific">Mediterraneibacter gnavus (strain ATCC 29149 / DSM 114966 / JCM 6515 / VPI C7-9)</name>
    <name type="common">Ruminococcus gnavus</name>
    <dbReference type="NCBI Taxonomy" id="411470"/>
    <lineage>
        <taxon>Bacteria</taxon>
        <taxon>Bacillati</taxon>
        <taxon>Bacillota</taxon>
        <taxon>Clostridia</taxon>
        <taxon>Lachnospirales</taxon>
        <taxon>Lachnospiraceae</taxon>
        <taxon>Mediterraneibacter</taxon>
    </lineage>
</organism>
<comment type="caution">
    <text evidence="1">The sequence shown here is derived from an EMBL/GenBank/DDBJ whole genome shotgun (WGS) entry which is preliminary data.</text>
</comment>
<name>A7B8C2_MEDG7</name>
<accession>A7B8C2</accession>
<proteinExistence type="predicted"/>
<reference evidence="1 2" key="2">
    <citation type="submission" date="2007-06" db="EMBL/GenBank/DDBJ databases">
        <title>Draft genome sequence of Ruminococcus gnavus (ATCC 29149).</title>
        <authorList>
            <person name="Sudarsanam P."/>
            <person name="Ley R."/>
            <person name="Guruge J."/>
            <person name="Turnbaugh P.J."/>
            <person name="Mahowald M."/>
            <person name="Liep D."/>
            <person name="Gordon J."/>
        </authorList>
    </citation>
    <scope>NUCLEOTIDE SEQUENCE [LARGE SCALE GENOMIC DNA]</scope>
    <source>
        <strain evidence="1 2">ATCC 29149</strain>
    </source>
</reference>
<gene>
    <name evidence="1" type="ORF">RUMGNA_03839</name>
</gene>
<evidence type="ECO:0000313" key="2">
    <source>
        <dbReference type="Proteomes" id="UP000004410"/>
    </source>
</evidence>
<protein>
    <submittedName>
        <fullName evidence="1">Uncharacterized protein</fullName>
    </submittedName>
</protein>
<dbReference type="Proteomes" id="UP000004410">
    <property type="component" value="Unassembled WGS sequence"/>
</dbReference>
<dbReference type="AlphaFoldDB" id="A7B8C2"/>
<evidence type="ECO:0000313" key="1">
    <source>
        <dbReference type="EMBL" id="EDN75806.1"/>
    </source>
</evidence>
<dbReference type="EMBL" id="AAYG02000035">
    <property type="protein sequence ID" value="EDN75806.1"/>
    <property type="molecule type" value="Genomic_DNA"/>
</dbReference>
<dbReference type="PaxDb" id="411470-RUMGNA_03839"/>